<reference evidence="2 3" key="1">
    <citation type="submission" date="2020-08" db="EMBL/GenBank/DDBJ databases">
        <title>Genomic Encyclopedia of Type Strains, Phase IV (KMG-V): Genome sequencing to study the core and pangenomes of soil and plant-associated prokaryotes.</title>
        <authorList>
            <person name="Whitman W."/>
        </authorList>
    </citation>
    <scope>NUCLEOTIDE SEQUENCE [LARGE SCALE GENOMIC DNA]</scope>
    <source>
        <strain evidence="2 3">M8UP14</strain>
    </source>
</reference>
<dbReference type="Proteomes" id="UP000540989">
    <property type="component" value="Unassembled WGS sequence"/>
</dbReference>
<organism evidence="2 3">
    <name type="scientific">Granulicella aggregans</name>
    <dbReference type="NCBI Taxonomy" id="474949"/>
    <lineage>
        <taxon>Bacteria</taxon>
        <taxon>Pseudomonadati</taxon>
        <taxon>Acidobacteriota</taxon>
        <taxon>Terriglobia</taxon>
        <taxon>Terriglobales</taxon>
        <taxon>Acidobacteriaceae</taxon>
        <taxon>Granulicella</taxon>
    </lineage>
</organism>
<proteinExistence type="predicted"/>
<accession>A0A7W7ZIZ0</accession>
<feature type="region of interest" description="Disordered" evidence="1">
    <location>
        <begin position="71"/>
        <end position="92"/>
    </location>
</feature>
<protein>
    <submittedName>
        <fullName evidence="2">Uncharacterized protein</fullName>
    </submittedName>
</protein>
<evidence type="ECO:0000313" key="3">
    <source>
        <dbReference type="Proteomes" id="UP000540989"/>
    </source>
</evidence>
<dbReference type="EMBL" id="JACHIP010000019">
    <property type="protein sequence ID" value="MBB5060775.1"/>
    <property type="molecule type" value="Genomic_DNA"/>
</dbReference>
<evidence type="ECO:0000256" key="1">
    <source>
        <dbReference type="SAM" id="MobiDB-lite"/>
    </source>
</evidence>
<evidence type="ECO:0000313" key="2">
    <source>
        <dbReference type="EMBL" id="MBB5060775.1"/>
    </source>
</evidence>
<name>A0A7W7ZIZ0_9BACT</name>
<sequence>MMKFTFKLKVTERITAKCSRHPRYNPEKEGRNGIKGGCSGCFALFDLYQSRLALEAAVQKFQRLACPWARPRQPRTHKPTPPVTNLVEDESR</sequence>
<gene>
    <name evidence="2" type="ORF">HDF16_005511</name>
</gene>
<comment type="caution">
    <text evidence="2">The sequence shown here is derived from an EMBL/GenBank/DDBJ whole genome shotgun (WGS) entry which is preliminary data.</text>
</comment>
<dbReference type="AlphaFoldDB" id="A0A7W7ZIZ0"/>
<keyword evidence="3" id="KW-1185">Reference proteome</keyword>